<keyword evidence="2" id="KW-1185">Reference proteome</keyword>
<reference evidence="1 2" key="1">
    <citation type="submission" date="2022-05" db="EMBL/GenBank/DDBJ databases">
        <authorList>
            <person name="Jo J.-H."/>
            <person name="Im W.-T."/>
        </authorList>
    </citation>
    <scope>NUCLEOTIDE SEQUENCE [LARGE SCALE GENOMIC DNA]</scope>
    <source>
        <strain evidence="1 2">NSE70-1</strain>
    </source>
</reference>
<dbReference type="InterPro" id="IPR011990">
    <property type="entry name" value="TPR-like_helical_dom_sf"/>
</dbReference>
<protein>
    <recommendedName>
        <fullName evidence="3">Tetratricopeptide repeat-containing protein</fullName>
    </recommendedName>
</protein>
<dbReference type="Proteomes" id="UP001203410">
    <property type="component" value="Unassembled WGS sequence"/>
</dbReference>
<dbReference type="SUPFAM" id="SSF48452">
    <property type="entry name" value="TPR-like"/>
    <property type="match status" value="1"/>
</dbReference>
<sequence length="391" mass="41671">MAWGRTALALAVALSLAILIVLVALSQSYSGGNAAKLSRFWPGHPDAVLQSGLAEIGAKAAAAEPIDPALIDHLLDASAKAPLAPEPFLVRGVEAQLAGDEQLALRAFIAARERSPRTIAARYFLADHYLKAGQTGQGLAEISTLARLVPQSIPDMAPFLAAFARSPGAAPQVRQVLRTHPQLEPVLLDALSTDPENVDLILGLWNGQGGEQDAIWQRRLLNHLVDAGRFQMARETWARFAGVVAEPSRLFDPEFGKPAPPPFGWSLASGPAGVAESEGDGRLHALFYGRDDAVLATQLLVLEPGRYRLSMKAEATAPSSSSLEWTVKCLPSLDPVAVIPLIRSGSISQSFSVPTTGCPAQRLELNGTAQQMPQQADVTISQFNLQPEVAR</sequence>
<dbReference type="Gene3D" id="1.25.40.10">
    <property type="entry name" value="Tetratricopeptide repeat domain"/>
    <property type="match status" value="1"/>
</dbReference>
<comment type="caution">
    <text evidence="1">The sequence shown here is derived from an EMBL/GenBank/DDBJ whole genome shotgun (WGS) entry which is preliminary data.</text>
</comment>
<dbReference type="EMBL" id="JAMGBA010000001">
    <property type="protein sequence ID" value="MCL6697361.1"/>
    <property type="molecule type" value="Genomic_DNA"/>
</dbReference>
<proteinExistence type="predicted"/>
<gene>
    <name evidence="1" type="ORF">LZ496_00955</name>
</gene>
<evidence type="ECO:0000313" key="1">
    <source>
        <dbReference type="EMBL" id="MCL6697361.1"/>
    </source>
</evidence>
<accession>A0ABT0RQX3</accession>
<evidence type="ECO:0000313" key="2">
    <source>
        <dbReference type="Proteomes" id="UP001203410"/>
    </source>
</evidence>
<name>A0ABT0RQX3_9SPHN</name>
<dbReference type="RefSeq" id="WP_249902736.1">
    <property type="nucleotide sequence ID" value="NZ_JAMGBA010000001.1"/>
</dbReference>
<evidence type="ECO:0008006" key="3">
    <source>
        <dbReference type="Google" id="ProtNLM"/>
    </source>
</evidence>
<organism evidence="1 2">
    <name type="scientific">Sphingomonas caseinilyticus</name>
    <dbReference type="NCBI Taxonomy" id="2908205"/>
    <lineage>
        <taxon>Bacteria</taxon>
        <taxon>Pseudomonadati</taxon>
        <taxon>Pseudomonadota</taxon>
        <taxon>Alphaproteobacteria</taxon>
        <taxon>Sphingomonadales</taxon>
        <taxon>Sphingomonadaceae</taxon>
        <taxon>Sphingomonas</taxon>
    </lineage>
</organism>